<name>A0A8H3EPG5_9LECA</name>
<dbReference type="InterPro" id="IPR017921">
    <property type="entry name" value="Znf_CTCHY"/>
</dbReference>
<dbReference type="InterPro" id="IPR037274">
    <property type="entry name" value="Znf_CHY_sf"/>
</dbReference>
<feature type="compositionally biased region" description="Low complexity" evidence="5">
    <location>
        <begin position="134"/>
        <end position="147"/>
    </location>
</feature>
<evidence type="ECO:0000256" key="1">
    <source>
        <dbReference type="ARBA" id="ARBA00022723"/>
    </source>
</evidence>
<feature type="domain" description="CHY-type" evidence="6">
    <location>
        <begin position="275"/>
        <end position="342"/>
    </location>
</feature>
<evidence type="ECO:0000256" key="5">
    <source>
        <dbReference type="SAM" id="MobiDB-lite"/>
    </source>
</evidence>
<feature type="compositionally biased region" description="Acidic residues" evidence="5">
    <location>
        <begin position="496"/>
        <end position="525"/>
    </location>
</feature>
<dbReference type="GO" id="GO:0061630">
    <property type="term" value="F:ubiquitin protein ligase activity"/>
    <property type="evidence" value="ECO:0007669"/>
    <property type="project" value="TreeGrafter"/>
</dbReference>
<dbReference type="SUPFAM" id="SSF161219">
    <property type="entry name" value="CHY zinc finger-like"/>
    <property type="match status" value="1"/>
</dbReference>
<gene>
    <name evidence="8" type="ORF">GOMPHAMPRED_007262</name>
</gene>
<keyword evidence="2 4" id="KW-0863">Zinc-finger</keyword>
<dbReference type="GO" id="GO:0016567">
    <property type="term" value="P:protein ubiquitination"/>
    <property type="evidence" value="ECO:0007669"/>
    <property type="project" value="TreeGrafter"/>
</dbReference>
<dbReference type="PANTHER" id="PTHR21319">
    <property type="entry name" value="RING FINGER AND CHY ZINC FINGER DOMAIN-CONTAINING PROTEIN 1"/>
    <property type="match status" value="1"/>
</dbReference>
<dbReference type="SUPFAM" id="SSF161245">
    <property type="entry name" value="Zinc hairpin stack"/>
    <property type="match status" value="1"/>
</dbReference>
<keyword evidence="1" id="KW-0479">Metal-binding</keyword>
<reference evidence="8" key="1">
    <citation type="submission" date="2021-03" db="EMBL/GenBank/DDBJ databases">
        <authorList>
            <person name="Tagirdzhanova G."/>
        </authorList>
    </citation>
    <scope>NUCLEOTIDE SEQUENCE</scope>
</reference>
<evidence type="ECO:0000256" key="3">
    <source>
        <dbReference type="ARBA" id="ARBA00022833"/>
    </source>
</evidence>
<dbReference type="PROSITE" id="PS51266">
    <property type="entry name" value="ZF_CHY"/>
    <property type="match status" value="1"/>
</dbReference>
<dbReference type="GO" id="GO:0005634">
    <property type="term" value="C:nucleus"/>
    <property type="evidence" value="ECO:0007669"/>
    <property type="project" value="TreeGrafter"/>
</dbReference>
<proteinExistence type="predicted"/>
<evidence type="ECO:0000313" key="9">
    <source>
        <dbReference type="Proteomes" id="UP000664169"/>
    </source>
</evidence>
<dbReference type="GO" id="GO:0008270">
    <property type="term" value="F:zinc ion binding"/>
    <property type="evidence" value="ECO:0007669"/>
    <property type="project" value="UniProtKB-KW"/>
</dbReference>
<evidence type="ECO:0000313" key="8">
    <source>
        <dbReference type="EMBL" id="CAF9910991.1"/>
    </source>
</evidence>
<evidence type="ECO:0000259" key="7">
    <source>
        <dbReference type="PROSITE" id="PS51270"/>
    </source>
</evidence>
<dbReference type="GO" id="GO:0006511">
    <property type="term" value="P:ubiquitin-dependent protein catabolic process"/>
    <property type="evidence" value="ECO:0007669"/>
    <property type="project" value="TreeGrafter"/>
</dbReference>
<dbReference type="Proteomes" id="UP000664169">
    <property type="component" value="Unassembled WGS sequence"/>
</dbReference>
<dbReference type="InterPro" id="IPR037275">
    <property type="entry name" value="Znf_CTCHY_sf"/>
</dbReference>
<dbReference type="AlphaFoldDB" id="A0A8H3EPG5"/>
<sequence>MSQIISDFIIEPVVRQARRFSRRDSTSVTGTTIAISNEFPEYVDPLASSGSSTQDIEDLSVLTEQIRAIPRAEQAQNEIGNFSAEARDRAATDSEVSVRQRQSQELFRERFTSANASFPSTINEAGLRMMEDSTISTTSSNTRTSGTPVVDSKLPEDDGMGYMRKRILEVHSSNVPSDEKSRLVHQIMLEQYISNGGNPGLRAQSPSSIPSQDWSYTPNSRHSVDATGIDCLDESASLAADELTVTAEDLKPTYWIPPPTSLEASPEQSRKSSLDIERQFGCQHYKRNVKLQCSACLKWYTCRFCHDLVENHCLNRRATKNMLCMKCGVPQPAAADCSSCGFSAAYYYCKICKLWDDDATKSIYHCEACGICRRGKGLGKDFFHCEIISAPENIDLGDPETDQPVPAPSAITARHHPRPSDGEGNTTAPVIVPEAMNSAGSSDGIGRLRSHIQVPSTAQADTDIMGAADEEDEVDFWGGTSPRERAMLEAQMMDQADSDSEESEESTDEEIDMMNEDEDEDDDEMAIFGHR</sequence>
<feature type="region of interest" description="Disordered" evidence="5">
    <location>
        <begin position="492"/>
        <end position="531"/>
    </location>
</feature>
<accession>A0A8H3EPG5</accession>
<feature type="region of interest" description="Disordered" evidence="5">
    <location>
        <begin position="134"/>
        <end position="157"/>
    </location>
</feature>
<dbReference type="EMBL" id="CAJPDQ010000006">
    <property type="protein sequence ID" value="CAF9910991.1"/>
    <property type="molecule type" value="Genomic_DNA"/>
</dbReference>
<keyword evidence="9" id="KW-1185">Reference proteome</keyword>
<comment type="caution">
    <text evidence="8">The sequence shown here is derived from an EMBL/GenBank/DDBJ whole genome shotgun (WGS) entry which is preliminary data.</text>
</comment>
<evidence type="ECO:0000259" key="6">
    <source>
        <dbReference type="PROSITE" id="PS51266"/>
    </source>
</evidence>
<dbReference type="Pfam" id="PF05495">
    <property type="entry name" value="zf-CHY"/>
    <property type="match status" value="1"/>
</dbReference>
<protein>
    <submittedName>
        <fullName evidence="8">Uncharacterized protein</fullName>
    </submittedName>
</protein>
<feature type="compositionally biased region" description="Polar residues" evidence="5">
    <location>
        <begin position="204"/>
        <end position="219"/>
    </location>
</feature>
<evidence type="ECO:0000256" key="2">
    <source>
        <dbReference type="ARBA" id="ARBA00022771"/>
    </source>
</evidence>
<organism evidence="8 9">
    <name type="scientific">Gomphillus americanus</name>
    <dbReference type="NCBI Taxonomy" id="1940652"/>
    <lineage>
        <taxon>Eukaryota</taxon>
        <taxon>Fungi</taxon>
        <taxon>Dikarya</taxon>
        <taxon>Ascomycota</taxon>
        <taxon>Pezizomycotina</taxon>
        <taxon>Lecanoromycetes</taxon>
        <taxon>OSLEUM clade</taxon>
        <taxon>Ostropomycetidae</taxon>
        <taxon>Ostropales</taxon>
        <taxon>Graphidaceae</taxon>
        <taxon>Gomphilloideae</taxon>
        <taxon>Gomphillus</taxon>
    </lineage>
</organism>
<evidence type="ECO:0000256" key="4">
    <source>
        <dbReference type="PROSITE-ProRule" id="PRU00601"/>
    </source>
</evidence>
<dbReference type="PROSITE" id="PS51270">
    <property type="entry name" value="ZF_CTCHY"/>
    <property type="match status" value="1"/>
</dbReference>
<keyword evidence="3" id="KW-0862">Zinc</keyword>
<dbReference type="OrthoDB" id="411372at2759"/>
<feature type="region of interest" description="Disordered" evidence="5">
    <location>
        <begin position="195"/>
        <end position="219"/>
    </location>
</feature>
<feature type="region of interest" description="Disordered" evidence="5">
    <location>
        <begin position="394"/>
        <end position="428"/>
    </location>
</feature>
<dbReference type="PANTHER" id="PTHR21319:SF0">
    <property type="entry name" value="AND RING FINGER DOMAIN PROTEIN, PUTATIVE (AFU_ORTHOLOGUE AFUA_1G08900)-RELATED"/>
    <property type="match status" value="1"/>
</dbReference>
<feature type="domain" description="CTCHY-type" evidence="7">
    <location>
        <begin position="344"/>
        <end position="412"/>
    </location>
</feature>
<dbReference type="InterPro" id="IPR008913">
    <property type="entry name" value="Znf_CHY"/>
</dbReference>